<proteinExistence type="predicted"/>
<dbReference type="GeneID" id="66684845"/>
<organism evidence="1 2">
    <name type="scientific">Rhizobium loti</name>
    <name type="common">Mesorhizobium loti</name>
    <dbReference type="NCBI Taxonomy" id="381"/>
    <lineage>
        <taxon>Bacteria</taxon>
        <taxon>Pseudomonadati</taxon>
        <taxon>Pseudomonadota</taxon>
        <taxon>Alphaproteobacteria</taxon>
        <taxon>Hyphomicrobiales</taxon>
        <taxon>Phyllobacteriaceae</taxon>
        <taxon>Mesorhizobium</taxon>
    </lineage>
</organism>
<dbReference type="AlphaFoldDB" id="A0A1A5HVG0"/>
<dbReference type="Proteomes" id="UP000093748">
    <property type="component" value="Unassembled WGS sequence"/>
</dbReference>
<sequence length="73" mass="8113">MISAGQPITYDVKLSTVRALIAGKQDWLSRFASGKAKRPDHEIDQKRTELLVLGTIAEDYERAVEVTKARAAQ</sequence>
<comment type="caution">
    <text evidence="1">The sequence shown here is derived from an EMBL/GenBank/DDBJ whole genome shotgun (WGS) entry which is preliminary data.</text>
</comment>
<reference evidence="2" key="1">
    <citation type="submission" date="2016-06" db="EMBL/GenBank/DDBJ databases">
        <title>NZP2037 Pacbio-Illumina hybrid assembly.</title>
        <authorList>
            <person name="Ramsay J.P."/>
        </authorList>
    </citation>
    <scope>NUCLEOTIDE SEQUENCE [LARGE SCALE GENOMIC DNA]</scope>
    <source>
        <strain evidence="2">R7ANS::ICEMlSym2042</strain>
    </source>
</reference>
<dbReference type="OrthoDB" id="8450536at2"/>
<protein>
    <submittedName>
        <fullName evidence="1">Uncharacterized protein</fullName>
    </submittedName>
</protein>
<dbReference type="EMBL" id="LZTJ01000012">
    <property type="protein sequence ID" value="OBP76873.1"/>
    <property type="molecule type" value="Genomic_DNA"/>
</dbReference>
<accession>A0A1A5HVG0</accession>
<evidence type="ECO:0000313" key="1">
    <source>
        <dbReference type="EMBL" id="OBP76873.1"/>
    </source>
</evidence>
<gene>
    <name evidence="1" type="ORF">BAE39_12410</name>
</gene>
<name>A0A1A5HVG0_RHILI</name>
<evidence type="ECO:0000313" key="2">
    <source>
        <dbReference type="Proteomes" id="UP000093748"/>
    </source>
</evidence>
<dbReference type="RefSeq" id="WP_032929640.1">
    <property type="nucleotide sequence ID" value="NZ_LZTH01000045.1"/>
</dbReference>